<comment type="caution">
    <text evidence="1">The sequence shown here is derived from an EMBL/GenBank/DDBJ whole genome shotgun (WGS) entry which is preliminary data.</text>
</comment>
<dbReference type="EMBL" id="BARU01002737">
    <property type="protein sequence ID" value="GAH30700.1"/>
    <property type="molecule type" value="Genomic_DNA"/>
</dbReference>
<protein>
    <submittedName>
        <fullName evidence="1">Uncharacterized protein</fullName>
    </submittedName>
</protein>
<gene>
    <name evidence="1" type="ORF">S03H2_06302</name>
</gene>
<evidence type="ECO:0000313" key="1">
    <source>
        <dbReference type="EMBL" id="GAH30700.1"/>
    </source>
</evidence>
<sequence>MQGNITDGLVIASAPPQQKYGDFHVRRKTLSMVRATDRRAVIRGMLAKFASDDGYKNWDSTDYDAIMGKVTLGKGDLPPVAAIVQGKFAAKKDALRELHKLSTTAYMKKRKASHIAAKGTVVRGEKAAEAVGVAGLLS</sequence>
<accession>X1FDU0</accession>
<proteinExistence type="predicted"/>
<organism evidence="1">
    <name type="scientific">marine sediment metagenome</name>
    <dbReference type="NCBI Taxonomy" id="412755"/>
    <lineage>
        <taxon>unclassified sequences</taxon>
        <taxon>metagenomes</taxon>
        <taxon>ecological metagenomes</taxon>
    </lineage>
</organism>
<dbReference type="AlphaFoldDB" id="X1FDU0"/>
<reference evidence="1" key="1">
    <citation type="journal article" date="2014" name="Front. Microbiol.">
        <title>High frequency of phylogenetically diverse reductive dehalogenase-homologous genes in deep subseafloor sedimentary metagenomes.</title>
        <authorList>
            <person name="Kawai M."/>
            <person name="Futagami T."/>
            <person name="Toyoda A."/>
            <person name="Takaki Y."/>
            <person name="Nishi S."/>
            <person name="Hori S."/>
            <person name="Arai W."/>
            <person name="Tsubouchi T."/>
            <person name="Morono Y."/>
            <person name="Uchiyama I."/>
            <person name="Ito T."/>
            <person name="Fujiyama A."/>
            <person name="Inagaki F."/>
            <person name="Takami H."/>
        </authorList>
    </citation>
    <scope>NUCLEOTIDE SEQUENCE</scope>
    <source>
        <strain evidence="1">Expedition CK06-06</strain>
    </source>
</reference>
<name>X1FDU0_9ZZZZ</name>